<comment type="subcellular location">
    <subcellularLocation>
        <location evidence="1">Membrane</location>
        <topology evidence="1">Multi-pass membrane protein</topology>
    </subcellularLocation>
</comment>
<evidence type="ECO:0000313" key="10">
    <source>
        <dbReference type="Proteomes" id="UP001456524"/>
    </source>
</evidence>
<feature type="transmembrane region" description="Helical" evidence="7">
    <location>
        <begin position="868"/>
        <end position="890"/>
    </location>
</feature>
<keyword evidence="5 7" id="KW-0472">Membrane</keyword>
<feature type="region of interest" description="Disordered" evidence="6">
    <location>
        <begin position="178"/>
        <end position="199"/>
    </location>
</feature>
<dbReference type="PANTHER" id="PTHR10283:SF92">
    <property type="entry name" value="LOW-AFFINITY PHOSPHATE TRANSPORTER PHO91"/>
    <property type="match status" value="1"/>
</dbReference>
<evidence type="ECO:0000256" key="4">
    <source>
        <dbReference type="ARBA" id="ARBA00022989"/>
    </source>
</evidence>
<evidence type="ECO:0000256" key="1">
    <source>
        <dbReference type="ARBA" id="ARBA00004141"/>
    </source>
</evidence>
<dbReference type="PANTHER" id="PTHR10283">
    <property type="entry name" value="SOLUTE CARRIER FAMILY 13 MEMBER"/>
    <property type="match status" value="1"/>
</dbReference>
<feature type="transmembrane region" description="Helical" evidence="7">
    <location>
        <begin position="584"/>
        <end position="606"/>
    </location>
</feature>
<evidence type="ECO:0000256" key="3">
    <source>
        <dbReference type="ARBA" id="ARBA00022692"/>
    </source>
</evidence>
<dbReference type="CDD" id="cd01115">
    <property type="entry name" value="SLC13_permease"/>
    <property type="match status" value="1"/>
</dbReference>
<gene>
    <name evidence="9" type="ORF">IWX90DRAFT_500604</name>
</gene>
<feature type="transmembrane region" description="Helical" evidence="7">
    <location>
        <begin position="937"/>
        <end position="963"/>
    </location>
</feature>
<dbReference type="CDD" id="cd14478">
    <property type="entry name" value="SPX_PHO87_PHO90_like"/>
    <property type="match status" value="1"/>
</dbReference>
<feature type="region of interest" description="Disordered" evidence="6">
    <location>
        <begin position="358"/>
        <end position="398"/>
    </location>
</feature>
<evidence type="ECO:0000256" key="7">
    <source>
        <dbReference type="SAM" id="Phobius"/>
    </source>
</evidence>
<feature type="transmembrane region" description="Helical" evidence="7">
    <location>
        <begin position="799"/>
        <end position="823"/>
    </location>
</feature>
<feature type="domain" description="SPX" evidence="8">
    <location>
        <begin position="214"/>
        <end position="468"/>
    </location>
</feature>
<feature type="compositionally biased region" description="Acidic residues" evidence="6">
    <location>
        <begin position="361"/>
        <end position="373"/>
    </location>
</feature>
<feature type="transmembrane region" description="Helical" evidence="7">
    <location>
        <begin position="1024"/>
        <end position="1047"/>
    </location>
</feature>
<dbReference type="Pfam" id="PF03105">
    <property type="entry name" value="SPX"/>
    <property type="match status" value="2"/>
</dbReference>
<evidence type="ECO:0000313" key="9">
    <source>
        <dbReference type="EMBL" id="KAK8174255.1"/>
    </source>
</evidence>
<proteinExistence type="predicted"/>
<organism evidence="9 10">
    <name type="scientific">Phyllosticta citrichinensis</name>
    <dbReference type="NCBI Taxonomy" id="1130410"/>
    <lineage>
        <taxon>Eukaryota</taxon>
        <taxon>Fungi</taxon>
        <taxon>Dikarya</taxon>
        <taxon>Ascomycota</taxon>
        <taxon>Pezizomycotina</taxon>
        <taxon>Dothideomycetes</taxon>
        <taxon>Dothideomycetes incertae sedis</taxon>
        <taxon>Botryosphaeriales</taxon>
        <taxon>Phyllostictaceae</taxon>
        <taxon>Phyllosticta</taxon>
    </lineage>
</organism>
<feature type="region of interest" description="Disordered" evidence="6">
    <location>
        <begin position="253"/>
        <end position="272"/>
    </location>
</feature>
<feature type="compositionally biased region" description="Low complexity" evidence="6">
    <location>
        <begin position="77"/>
        <end position="88"/>
    </location>
</feature>
<keyword evidence="2" id="KW-0813">Transport</keyword>
<name>A0ABR1Y109_9PEZI</name>
<dbReference type="PROSITE" id="PS51382">
    <property type="entry name" value="SPX"/>
    <property type="match status" value="1"/>
</dbReference>
<protein>
    <submittedName>
        <fullName evidence="9">SPX domain-containing protein</fullName>
    </submittedName>
</protein>
<evidence type="ECO:0000256" key="5">
    <source>
        <dbReference type="ARBA" id="ARBA00023136"/>
    </source>
</evidence>
<keyword evidence="3 7" id="KW-0812">Transmembrane</keyword>
<feature type="transmembrane region" description="Helical" evidence="7">
    <location>
        <begin position="896"/>
        <end position="916"/>
    </location>
</feature>
<dbReference type="EMBL" id="JBBWUH010000003">
    <property type="protein sequence ID" value="KAK8174255.1"/>
    <property type="molecule type" value="Genomic_DNA"/>
</dbReference>
<reference evidence="9 10" key="1">
    <citation type="journal article" date="2022" name="G3 (Bethesda)">
        <title>Enemy or ally: a genomic approach to elucidate the lifestyle of Phyllosticta citrichinaensis.</title>
        <authorList>
            <person name="Buijs V.A."/>
            <person name="Groenewald J.Z."/>
            <person name="Haridas S."/>
            <person name="LaButti K.M."/>
            <person name="Lipzen A."/>
            <person name="Martin F.M."/>
            <person name="Barry K."/>
            <person name="Grigoriev I.V."/>
            <person name="Crous P.W."/>
            <person name="Seidl M.F."/>
        </authorList>
    </citation>
    <scope>NUCLEOTIDE SEQUENCE [LARGE SCALE GENOMIC DNA]</scope>
    <source>
        <strain evidence="9 10">CBS 129764</strain>
    </source>
</reference>
<accession>A0ABR1Y109</accession>
<feature type="transmembrane region" description="Helical" evidence="7">
    <location>
        <begin position="717"/>
        <end position="749"/>
    </location>
</feature>
<feature type="region of interest" description="Disordered" evidence="6">
    <location>
        <begin position="319"/>
        <end position="338"/>
    </location>
</feature>
<dbReference type="InterPro" id="IPR004680">
    <property type="entry name" value="Cit_transptr-like_dom"/>
</dbReference>
<feature type="region of interest" description="Disordered" evidence="6">
    <location>
        <begin position="49"/>
        <end position="129"/>
    </location>
</feature>
<evidence type="ECO:0000256" key="6">
    <source>
        <dbReference type="SAM" id="MobiDB-lite"/>
    </source>
</evidence>
<evidence type="ECO:0000256" key="2">
    <source>
        <dbReference type="ARBA" id="ARBA00022448"/>
    </source>
</evidence>
<keyword evidence="10" id="KW-1185">Reference proteome</keyword>
<feature type="transmembrane region" description="Helical" evidence="7">
    <location>
        <begin position="618"/>
        <end position="649"/>
    </location>
</feature>
<feature type="transmembrane region" description="Helical" evidence="7">
    <location>
        <begin position="843"/>
        <end position="861"/>
    </location>
</feature>
<keyword evidence="4 7" id="KW-1133">Transmembrane helix</keyword>
<evidence type="ECO:0000259" key="8">
    <source>
        <dbReference type="PROSITE" id="PS51382"/>
    </source>
</evidence>
<dbReference type="Pfam" id="PF03600">
    <property type="entry name" value="CitMHS"/>
    <property type="match status" value="1"/>
</dbReference>
<dbReference type="Proteomes" id="UP001456524">
    <property type="component" value="Unassembled WGS sequence"/>
</dbReference>
<feature type="transmembrane region" description="Helical" evidence="7">
    <location>
        <begin position="669"/>
        <end position="696"/>
    </location>
</feature>
<comment type="caution">
    <text evidence="9">The sequence shown here is derived from an EMBL/GenBank/DDBJ whole genome shotgun (WGS) entry which is preliminary data.</text>
</comment>
<dbReference type="InterPro" id="IPR004331">
    <property type="entry name" value="SPX_dom"/>
</dbReference>
<sequence length="1052" mass="115475">MYMCARAIDALVVNRERHGRAEERGPIGAVAAGMLKGYALRWTGLDWTLSPTQPNPTHPKDQAPSTKHQAPRPKAQSPTTPASSTHTTIRMTSSAPQHPSPHPIPVRARAPSCGPLSSHPHPPSTFGTTATLDRQRPIRLPSFSSAPPLPTDGFALPSPWHHNALELQDLVPAAGHNAAAKPAHRTHSADARRLSRRERKRRDKFERLLEDAEMKFSHSIQFNAVPDWSSNYIAYSNLKKLIYQLEKQVHQRAGPDLPDAESSPLLASSADDPDKTFATALDHELEKITAFYEAKEMEGFTELEGTLHEVERYLSSQEAFDLEEEDGAPPSRQSSGKRKASIFGFGFGKRRKSLMGNSIAEDGEAESDEDADESAALRKTRSKDGVRRSSMSSSGVRRRRSLAFDDENDMSFSALYDTIITIKKRTVGLYVNICELRSFVQLNRTGFSKVLKKYDKIVDRSLKSAYISKNVEPAYPFRQSTMDKLAANLSRVEQAYADLCTEGDVATAKRELRLHLREHVVWERNTVWREMIGIERKAQAANLGIRQTMLGRDAEGKPRLQGDDPEMATKEIQTPVGRYTCPRWLVSSTFYTLIAILAIFLVLLLVPIMDVPEQQNCLALVIFVSLLWATEAIPLFVTSLLVPFLVVVLRVVRAESPPHTRLNSKAAASYIFAAMWTPVIMLLLGGFTIAAALSKYNIAKMMATFVLSKAGTRPRTVLLTAMFVAMFASMWISNVAAPVLCFSIIQPILRNLPADSDMSKALLLGIALSSNIGGAASPIASPQNLIALQNMAPQPGWGVWFFVALPVCITSVLLIWVLLLVTFRPGRNTTIVPIRRMKDRFTGIQYFISGVTLLTIALWCVTHQLEPYLGDMGVVAIIPLVLFFGTGILTKEDFNNFLWTIIILAAGGLALGKAVSSSGLLATIAARITARVETLNLYGVLVVFAALILVVATFISHTVAALIVLPLVKEVGQAMAEPHPNLLVMGSVLMCSAAMGLPTSGFPNMTAIMLENEVGKRYLQVRHFITRGVPASVLTFAVVITVGYGLMLAAGL</sequence>